<keyword evidence="3" id="KW-1185">Reference proteome</keyword>
<dbReference type="PROSITE" id="PS50005">
    <property type="entry name" value="TPR"/>
    <property type="match status" value="1"/>
</dbReference>
<gene>
    <name evidence="2" type="ORF">MCOR_57291</name>
</gene>
<name>A0A6J8F120_MYTCO</name>
<organism evidence="2 3">
    <name type="scientific">Mytilus coruscus</name>
    <name type="common">Sea mussel</name>
    <dbReference type="NCBI Taxonomy" id="42192"/>
    <lineage>
        <taxon>Eukaryota</taxon>
        <taxon>Metazoa</taxon>
        <taxon>Spiralia</taxon>
        <taxon>Lophotrochozoa</taxon>
        <taxon>Mollusca</taxon>
        <taxon>Bivalvia</taxon>
        <taxon>Autobranchia</taxon>
        <taxon>Pteriomorphia</taxon>
        <taxon>Mytilida</taxon>
        <taxon>Mytiloidea</taxon>
        <taxon>Mytilidae</taxon>
        <taxon>Mytilinae</taxon>
        <taxon>Mytilus</taxon>
    </lineage>
</organism>
<dbReference type="AlphaFoldDB" id="A0A6J8F120"/>
<sequence length="370" mass="42622">MNAVCDNVSRDDTRMNITSGSFGEGLQMLGSDLDIMWVLQFIEVHDNIKSAVFNPSKPYLSLMTEDTKPGFAMLRLVSSPYSGMLNICEQFRKDTYLSNVLFKTIFLNEFTQFVHGPCMSDMNGDVDIAVCLHSLGVEHNNVSRLVYNLMFCTSKKLKYIHAYFMSTVCKNKCQSIYLSSTISNKNQYKQYNTCLSYLLMNINHDKSKCKLEKLFRETELSVTQRLLFKWHLEQKQGVVCLLKSVLVDYVIFAANTFIPIELLTEESHFEVPPVVYAHFLSFLCHYHLNNVRECRNSLRDLELTIAEDYFIGEDVTLKSSAYYCLGTALQLIGDNESAKQVFLETAKLYPHPRLIRPLERLLLNYLTNLK</sequence>
<dbReference type="Proteomes" id="UP000507470">
    <property type="component" value="Unassembled WGS sequence"/>
</dbReference>
<keyword evidence="1" id="KW-0802">TPR repeat</keyword>
<protein>
    <submittedName>
        <fullName evidence="2">Uncharacterized protein</fullName>
    </submittedName>
</protein>
<proteinExistence type="predicted"/>
<evidence type="ECO:0000256" key="1">
    <source>
        <dbReference type="PROSITE-ProRule" id="PRU00339"/>
    </source>
</evidence>
<feature type="repeat" description="TPR" evidence="1">
    <location>
        <begin position="319"/>
        <end position="352"/>
    </location>
</feature>
<dbReference type="OrthoDB" id="6151876at2759"/>
<dbReference type="InterPro" id="IPR019734">
    <property type="entry name" value="TPR_rpt"/>
</dbReference>
<evidence type="ECO:0000313" key="3">
    <source>
        <dbReference type="Proteomes" id="UP000507470"/>
    </source>
</evidence>
<reference evidence="2 3" key="1">
    <citation type="submission" date="2020-06" db="EMBL/GenBank/DDBJ databases">
        <authorList>
            <person name="Li R."/>
            <person name="Bekaert M."/>
        </authorList>
    </citation>
    <scope>NUCLEOTIDE SEQUENCE [LARGE SCALE GENOMIC DNA]</scope>
    <source>
        <strain evidence="3">wild</strain>
    </source>
</reference>
<dbReference type="EMBL" id="CACVKT020010246">
    <property type="protein sequence ID" value="CAC5425476.1"/>
    <property type="molecule type" value="Genomic_DNA"/>
</dbReference>
<accession>A0A6J8F120</accession>
<evidence type="ECO:0000313" key="2">
    <source>
        <dbReference type="EMBL" id="CAC5425476.1"/>
    </source>
</evidence>